<sequence>MGVLIWSQWAKLIALTAGFFEVIGGIFGIFYRISMLHPLTNIFDPIFNPVNIVSIICIPLGVLVVAIEYPFSPFKDTVLTTQFIPRVILYLLISAFSVLDYQNVNPGLYLLIAATMYMAAIMKGEEHNLRTQAKQKGMRKKMVV</sequence>
<evidence type="ECO:0000259" key="2">
    <source>
        <dbReference type="Pfam" id="PF24853"/>
    </source>
</evidence>
<dbReference type="PANTHER" id="PTHR40629:SF1">
    <property type="entry name" value="PRO41 PROTEIN"/>
    <property type="match status" value="1"/>
</dbReference>
<dbReference type="AlphaFoldDB" id="A0A397JA34"/>
<dbReference type="PANTHER" id="PTHR40629">
    <property type="entry name" value="PRO41 PROTEIN"/>
    <property type="match status" value="1"/>
</dbReference>
<reference evidence="3 4" key="1">
    <citation type="submission" date="2018-08" db="EMBL/GenBank/DDBJ databases">
        <title>Genome and evolution of the arbuscular mycorrhizal fungus Diversispora epigaea (formerly Glomus versiforme) and its bacterial endosymbionts.</title>
        <authorList>
            <person name="Sun X."/>
            <person name="Fei Z."/>
            <person name="Harrison M."/>
        </authorList>
    </citation>
    <scope>NUCLEOTIDE SEQUENCE [LARGE SCALE GENOMIC DNA]</scope>
    <source>
        <strain evidence="3 4">IT104</strain>
    </source>
</reference>
<feature type="transmembrane region" description="Helical" evidence="1">
    <location>
        <begin position="12"/>
        <end position="31"/>
    </location>
</feature>
<dbReference type="InterPro" id="IPR056144">
    <property type="entry name" value="DUF7727"/>
</dbReference>
<keyword evidence="1" id="KW-1133">Transmembrane helix</keyword>
<dbReference type="OrthoDB" id="2110422at2759"/>
<evidence type="ECO:0000313" key="4">
    <source>
        <dbReference type="Proteomes" id="UP000266861"/>
    </source>
</evidence>
<feature type="domain" description="DUF7727" evidence="2">
    <location>
        <begin position="1"/>
        <end position="125"/>
    </location>
</feature>
<keyword evidence="1" id="KW-0472">Membrane</keyword>
<feature type="transmembrane region" description="Helical" evidence="1">
    <location>
        <begin position="51"/>
        <end position="71"/>
    </location>
</feature>
<dbReference type="Proteomes" id="UP000266861">
    <property type="component" value="Unassembled WGS sequence"/>
</dbReference>
<keyword evidence="1" id="KW-0812">Transmembrane</keyword>
<evidence type="ECO:0000256" key="1">
    <source>
        <dbReference type="SAM" id="Phobius"/>
    </source>
</evidence>
<accession>A0A397JA34</accession>
<dbReference type="EMBL" id="PQFF01000096">
    <property type="protein sequence ID" value="RHZ82846.1"/>
    <property type="molecule type" value="Genomic_DNA"/>
</dbReference>
<comment type="caution">
    <text evidence="3">The sequence shown here is derived from an EMBL/GenBank/DDBJ whole genome shotgun (WGS) entry which is preliminary data.</text>
</comment>
<feature type="transmembrane region" description="Helical" evidence="1">
    <location>
        <begin position="107"/>
        <end position="124"/>
    </location>
</feature>
<feature type="transmembrane region" description="Helical" evidence="1">
    <location>
        <begin position="83"/>
        <end position="101"/>
    </location>
</feature>
<keyword evidence="4" id="KW-1185">Reference proteome</keyword>
<protein>
    <recommendedName>
        <fullName evidence="2">DUF7727 domain-containing protein</fullName>
    </recommendedName>
</protein>
<gene>
    <name evidence="3" type="ORF">Glove_103g54</name>
</gene>
<evidence type="ECO:0000313" key="3">
    <source>
        <dbReference type="EMBL" id="RHZ82846.1"/>
    </source>
</evidence>
<dbReference type="Pfam" id="PF24853">
    <property type="entry name" value="DUF7727"/>
    <property type="match status" value="1"/>
</dbReference>
<proteinExistence type="predicted"/>
<name>A0A397JA34_9GLOM</name>
<organism evidence="3 4">
    <name type="scientific">Diversispora epigaea</name>
    <dbReference type="NCBI Taxonomy" id="1348612"/>
    <lineage>
        <taxon>Eukaryota</taxon>
        <taxon>Fungi</taxon>
        <taxon>Fungi incertae sedis</taxon>
        <taxon>Mucoromycota</taxon>
        <taxon>Glomeromycotina</taxon>
        <taxon>Glomeromycetes</taxon>
        <taxon>Diversisporales</taxon>
        <taxon>Diversisporaceae</taxon>
        <taxon>Diversispora</taxon>
    </lineage>
</organism>